<evidence type="ECO:0000256" key="2">
    <source>
        <dbReference type="ARBA" id="ARBA00023002"/>
    </source>
</evidence>
<dbReference type="InterPro" id="IPR002347">
    <property type="entry name" value="SDR_fam"/>
</dbReference>
<dbReference type="EMBL" id="JACAZI010000025">
    <property type="protein sequence ID" value="KAF7334984.1"/>
    <property type="molecule type" value="Genomic_DNA"/>
</dbReference>
<protein>
    <submittedName>
        <fullName evidence="3">Short-chain dehydrogenase/reductase family protein</fullName>
    </submittedName>
</protein>
<dbReference type="PANTHER" id="PTHR24320:SF283">
    <property type="entry name" value="RETINOL DEHYDROGENASE 11"/>
    <property type="match status" value="1"/>
</dbReference>
<evidence type="ECO:0000313" key="4">
    <source>
        <dbReference type="Proteomes" id="UP000620124"/>
    </source>
</evidence>
<dbReference type="GO" id="GO:0016491">
    <property type="term" value="F:oxidoreductase activity"/>
    <property type="evidence" value="ECO:0007669"/>
    <property type="project" value="UniProtKB-KW"/>
</dbReference>
<dbReference type="Proteomes" id="UP000620124">
    <property type="component" value="Unassembled WGS sequence"/>
</dbReference>
<accession>A0A8H6X6P1</accession>
<name>A0A8H6X6P1_9AGAR</name>
<dbReference type="OrthoDB" id="191139at2759"/>
<comment type="similarity">
    <text evidence="1">Belongs to the short-chain dehydrogenases/reductases (SDR) family.</text>
</comment>
<keyword evidence="4" id="KW-1185">Reference proteome</keyword>
<dbReference type="InterPro" id="IPR036291">
    <property type="entry name" value="NAD(P)-bd_dom_sf"/>
</dbReference>
<dbReference type="SUPFAM" id="SSF51735">
    <property type="entry name" value="NAD(P)-binding Rossmann-fold domains"/>
    <property type="match status" value="1"/>
</dbReference>
<organism evidence="3 4">
    <name type="scientific">Mycena venus</name>
    <dbReference type="NCBI Taxonomy" id="2733690"/>
    <lineage>
        <taxon>Eukaryota</taxon>
        <taxon>Fungi</taxon>
        <taxon>Dikarya</taxon>
        <taxon>Basidiomycota</taxon>
        <taxon>Agaricomycotina</taxon>
        <taxon>Agaricomycetes</taxon>
        <taxon>Agaricomycetidae</taxon>
        <taxon>Agaricales</taxon>
        <taxon>Marasmiineae</taxon>
        <taxon>Mycenaceae</taxon>
        <taxon>Mycena</taxon>
    </lineage>
</organism>
<comment type="caution">
    <text evidence="3">The sequence shown here is derived from an EMBL/GenBank/DDBJ whole genome shotgun (WGS) entry which is preliminary data.</text>
</comment>
<evidence type="ECO:0000313" key="3">
    <source>
        <dbReference type="EMBL" id="KAF7334984.1"/>
    </source>
</evidence>
<dbReference type="Gene3D" id="3.40.50.720">
    <property type="entry name" value="NAD(P)-binding Rossmann-like Domain"/>
    <property type="match status" value="1"/>
</dbReference>
<dbReference type="Pfam" id="PF00106">
    <property type="entry name" value="adh_short"/>
    <property type="match status" value="1"/>
</dbReference>
<gene>
    <name evidence="3" type="ORF">MVEN_02248500</name>
</gene>
<reference evidence="3" key="1">
    <citation type="submission" date="2020-05" db="EMBL/GenBank/DDBJ databases">
        <title>Mycena genomes resolve the evolution of fungal bioluminescence.</title>
        <authorList>
            <person name="Tsai I.J."/>
        </authorList>
    </citation>
    <scope>NUCLEOTIDE SEQUENCE</scope>
    <source>
        <strain evidence="3">CCC161011</strain>
    </source>
</reference>
<keyword evidence="2" id="KW-0560">Oxidoreductase</keyword>
<sequence>MISSRWPRSSDILPQSPMHREFLLGLKSSVFYLPSLGTDGSHHCGHLLNNIDILNLNRNTAYSFVKLKYRQAPIIMSTATEPTFSFATTAEEVATTFSNEIKGKNVLITGSSVGGLGFETARVIAKYAKLVVITGYDEERLKLSEDAIKKDVPNANIHRLTLNLTSFASIRKAAEAVNANPEPLHVLINNAAAPFVDFKLTEDGLETQLATDHVGPFLLTKLLTPKLLGAATPTYTPRVVFVSSVGHSYGTGVDFEALTSPKPEKYVKPNAYFQAKSANILTAIELSKRSNGKINAYSLNPGSIFTNGFTNANTVPLFKEMGLLLPDGKPNPTAVQWKTIPQGAATTVAAAFDPQLNDKPGAYLEDSVVANDKVASHSSDPVTAEKLWTVTEQLIGEKFTF</sequence>
<evidence type="ECO:0000256" key="1">
    <source>
        <dbReference type="ARBA" id="ARBA00006484"/>
    </source>
</evidence>
<dbReference type="PANTHER" id="PTHR24320">
    <property type="entry name" value="RETINOL DEHYDROGENASE"/>
    <property type="match status" value="1"/>
</dbReference>
<proteinExistence type="inferred from homology"/>
<dbReference type="AlphaFoldDB" id="A0A8H6X6P1"/>